<name>A0A926XWR7_9BACT</name>
<dbReference type="AlphaFoldDB" id="A0A926XWR7"/>
<dbReference type="Proteomes" id="UP000598820">
    <property type="component" value="Unassembled WGS sequence"/>
</dbReference>
<evidence type="ECO:0000313" key="2">
    <source>
        <dbReference type="Proteomes" id="UP000598820"/>
    </source>
</evidence>
<dbReference type="EMBL" id="JACWZY010000008">
    <property type="protein sequence ID" value="MBD2701401.1"/>
    <property type="molecule type" value="Genomic_DNA"/>
</dbReference>
<keyword evidence="2" id="KW-1185">Reference proteome</keyword>
<evidence type="ECO:0008006" key="3">
    <source>
        <dbReference type="Google" id="ProtNLM"/>
    </source>
</evidence>
<gene>
    <name evidence="1" type="ORF">IC229_12180</name>
</gene>
<comment type="caution">
    <text evidence="1">The sequence shown here is derived from an EMBL/GenBank/DDBJ whole genome shotgun (WGS) entry which is preliminary data.</text>
</comment>
<reference evidence="1" key="1">
    <citation type="submission" date="2020-09" db="EMBL/GenBank/DDBJ databases">
        <authorList>
            <person name="Kim M.K."/>
        </authorList>
    </citation>
    <scope>NUCLEOTIDE SEQUENCE</scope>
    <source>
        <strain evidence="1">BT702</strain>
    </source>
</reference>
<dbReference type="PROSITE" id="PS51257">
    <property type="entry name" value="PROKAR_LIPOPROTEIN"/>
    <property type="match status" value="1"/>
</dbReference>
<evidence type="ECO:0000313" key="1">
    <source>
        <dbReference type="EMBL" id="MBD2701401.1"/>
    </source>
</evidence>
<accession>A0A926XWR7</accession>
<protein>
    <recommendedName>
        <fullName evidence="3">Lipoprotein</fullName>
    </recommendedName>
</protein>
<proteinExistence type="predicted"/>
<dbReference type="RefSeq" id="WP_190887257.1">
    <property type="nucleotide sequence ID" value="NZ_JACWZY010000008.1"/>
</dbReference>
<organism evidence="1 2">
    <name type="scientific">Spirosoma profusum</name>
    <dbReference type="NCBI Taxonomy" id="2771354"/>
    <lineage>
        <taxon>Bacteria</taxon>
        <taxon>Pseudomonadati</taxon>
        <taxon>Bacteroidota</taxon>
        <taxon>Cytophagia</taxon>
        <taxon>Cytophagales</taxon>
        <taxon>Cytophagaceae</taxon>
        <taxon>Spirosoma</taxon>
    </lineage>
</organism>
<sequence length="178" mass="20578">MKSPSLRYLPIALILLTGCQTTRKQYQLVYRDNAGIYRVESAKVRTIRVHRNPYKVLVKTDLGRLETASLNGLWGCQETGGARRRLYLGNFYEVVQEKNVVIYRQADFDGSSSDHYYFSKNPDSDILYLSRRNLIMAFSGETCMQNVVSHLPRNDWFKINNKGYFQLLEACDSCLSLK</sequence>